<protein>
    <recommendedName>
        <fullName evidence="14">Cation transporter</fullName>
    </recommendedName>
</protein>
<dbReference type="EMBL" id="JMFG01000016">
    <property type="protein sequence ID" value="KDA53853.1"/>
    <property type="molecule type" value="Genomic_DNA"/>
</dbReference>
<dbReference type="AlphaFoldDB" id="A0A062XSQ4"/>
<sequence>MGAAHPTPDPSVASRRLKLAFGLCLAYMTVELVGGFLANSLALLADAGHMLADAGSIGLALFAARLSLRPPSKKLTYGYHRAEILAATLNAATLLAVGLSILVEAFRRLAHPPQVASGVMLAVAVPGLVVNLAMAAVLHGGGQKNLNVRAAFFHVLTDTLGSVQVILAALAMMWFGWAWADPVASMLLSGLVMFSGYRVLRETVFILMEGTPAQIDLDQLRQSLLAVEGVVGVHDLHVWLIASDFVAASVHLEVSDSADDSLLWQVRKLLAEKFDIHHSTVQLERRPSPRTNLLPVYPKS</sequence>
<evidence type="ECO:0000259" key="11">
    <source>
        <dbReference type="Pfam" id="PF16916"/>
    </source>
</evidence>
<dbReference type="NCBIfam" id="TIGR01297">
    <property type="entry name" value="CDF"/>
    <property type="match status" value="1"/>
</dbReference>
<reference evidence="12 13" key="1">
    <citation type="submission" date="2014-04" db="EMBL/GenBank/DDBJ databases">
        <title>The Genome Sequence of Thermoanaerobaculum aquaticum MP-01, The First Cultivated Group 23 Acidobacterium.</title>
        <authorList>
            <person name="Stamps B.W."/>
            <person name="Losey N.A."/>
            <person name="Lawson P.A."/>
            <person name="Stevenson B.S."/>
        </authorList>
    </citation>
    <scope>NUCLEOTIDE SEQUENCE [LARGE SCALE GENOMIC DNA]</scope>
    <source>
        <strain evidence="12 13">MP-01</strain>
    </source>
</reference>
<keyword evidence="3" id="KW-0813">Transport</keyword>
<keyword evidence="8 9" id="KW-0472">Membrane</keyword>
<evidence type="ECO:0000256" key="2">
    <source>
        <dbReference type="ARBA" id="ARBA00008873"/>
    </source>
</evidence>
<keyword evidence="5" id="KW-0862">Zinc</keyword>
<proteinExistence type="inferred from homology"/>
<keyword evidence="6 9" id="KW-1133">Transmembrane helix</keyword>
<gene>
    <name evidence="12" type="ORF">EG19_02450</name>
</gene>
<feature type="transmembrane region" description="Helical" evidence="9">
    <location>
        <begin position="84"/>
        <end position="103"/>
    </location>
</feature>
<dbReference type="SUPFAM" id="SSF160240">
    <property type="entry name" value="Cation efflux protein cytoplasmic domain-like"/>
    <property type="match status" value="1"/>
</dbReference>
<dbReference type="InterPro" id="IPR027469">
    <property type="entry name" value="Cation_efflux_TMD_sf"/>
</dbReference>
<feature type="domain" description="Cation efflux protein cytoplasmic" evidence="11">
    <location>
        <begin position="213"/>
        <end position="285"/>
    </location>
</feature>
<dbReference type="Gene3D" id="1.20.1510.10">
    <property type="entry name" value="Cation efflux protein transmembrane domain"/>
    <property type="match status" value="1"/>
</dbReference>
<feature type="transmembrane region" description="Helical" evidence="9">
    <location>
        <begin position="183"/>
        <end position="200"/>
    </location>
</feature>
<dbReference type="PANTHER" id="PTHR11562">
    <property type="entry name" value="CATION EFFLUX PROTEIN/ ZINC TRANSPORTER"/>
    <property type="match status" value="1"/>
</dbReference>
<feature type="domain" description="Cation efflux protein transmembrane" evidence="10">
    <location>
        <begin position="17"/>
        <end position="208"/>
    </location>
</feature>
<evidence type="ECO:0000256" key="6">
    <source>
        <dbReference type="ARBA" id="ARBA00022989"/>
    </source>
</evidence>
<evidence type="ECO:0000256" key="3">
    <source>
        <dbReference type="ARBA" id="ARBA00022448"/>
    </source>
</evidence>
<dbReference type="InterPro" id="IPR036837">
    <property type="entry name" value="Cation_efflux_CTD_sf"/>
</dbReference>
<feature type="transmembrane region" description="Helical" evidence="9">
    <location>
        <begin position="47"/>
        <end position="64"/>
    </location>
</feature>
<dbReference type="Proteomes" id="UP000027284">
    <property type="component" value="Unassembled WGS sequence"/>
</dbReference>
<name>A0A062XSQ4_9BACT</name>
<dbReference type="GO" id="GO:0005886">
    <property type="term" value="C:plasma membrane"/>
    <property type="evidence" value="ECO:0007669"/>
    <property type="project" value="TreeGrafter"/>
</dbReference>
<evidence type="ECO:0000256" key="9">
    <source>
        <dbReference type="SAM" id="Phobius"/>
    </source>
</evidence>
<dbReference type="GO" id="GO:0005385">
    <property type="term" value="F:zinc ion transmembrane transporter activity"/>
    <property type="evidence" value="ECO:0007669"/>
    <property type="project" value="TreeGrafter"/>
</dbReference>
<evidence type="ECO:0000256" key="4">
    <source>
        <dbReference type="ARBA" id="ARBA00022692"/>
    </source>
</evidence>
<evidence type="ECO:0000313" key="13">
    <source>
        <dbReference type="Proteomes" id="UP000027284"/>
    </source>
</evidence>
<keyword evidence="5" id="KW-0864">Zinc transport</keyword>
<dbReference type="InterPro" id="IPR002524">
    <property type="entry name" value="Cation_efflux"/>
</dbReference>
<evidence type="ECO:0000256" key="8">
    <source>
        <dbReference type="ARBA" id="ARBA00023136"/>
    </source>
</evidence>
<evidence type="ECO:0000259" key="10">
    <source>
        <dbReference type="Pfam" id="PF01545"/>
    </source>
</evidence>
<accession>A0A062XSQ4</accession>
<dbReference type="SUPFAM" id="SSF161111">
    <property type="entry name" value="Cation efflux protein transmembrane domain-like"/>
    <property type="match status" value="1"/>
</dbReference>
<dbReference type="Pfam" id="PF16916">
    <property type="entry name" value="ZT_dimer"/>
    <property type="match status" value="1"/>
</dbReference>
<evidence type="ECO:0000256" key="1">
    <source>
        <dbReference type="ARBA" id="ARBA00004141"/>
    </source>
</evidence>
<comment type="caution">
    <text evidence="12">The sequence shown here is derived from an EMBL/GenBank/DDBJ whole genome shotgun (WGS) entry which is preliminary data.</text>
</comment>
<feature type="transmembrane region" description="Helical" evidence="9">
    <location>
        <begin position="150"/>
        <end position="177"/>
    </location>
</feature>
<comment type="similarity">
    <text evidence="2">Belongs to the cation diffusion facilitator (CDF) transporter (TC 2.A.4) family. SLC30A subfamily.</text>
</comment>
<dbReference type="PANTHER" id="PTHR11562:SF17">
    <property type="entry name" value="RE54080P-RELATED"/>
    <property type="match status" value="1"/>
</dbReference>
<evidence type="ECO:0000313" key="12">
    <source>
        <dbReference type="EMBL" id="KDA53853.1"/>
    </source>
</evidence>
<comment type="subcellular location">
    <subcellularLocation>
        <location evidence="1">Membrane</location>
        <topology evidence="1">Multi-pass membrane protein</topology>
    </subcellularLocation>
</comment>
<dbReference type="InterPro" id="IPR027470">
    <property type="entry name" value="Cation_efflux_CTD"/>
</dbReference>
<evidence type="ECO:0000256" key="7">
    <source>
        <dbReference type="ARBA" id="ARBA00023065"/>
    </source>
</evidence>
<dbReference type="RefSeq" id="WP_053335010.1">
    <property type="nucleotide sequence ID" value="NZ_JMFG01000016.1"/>
</dbReference>
<dbReference type="OrthoDB" id="9809646at2"/>
<organism evidence="12 13">
    <name type="scientific">Thermoanaerobaculum aquaticum</name>
    <dbReference type="NCBI Taxonomy" id="1312852"/>
    <lineage>
        <taxon>Bacteria</taxon>
        <taxon>Pseudomonadati</taxon>
        <taxon>Acidobacteriota</taxon>
        <taxon>Thermoanaerobaculia</taxon>
        <taxon>Thermoanaerobaculales</taxon>
        <taxon>Thermoanaerobaculaceae</taxon>
        <taxon>Thermoanaerobaculum</taxon>
    </lineage>
</organism>
<dbReference type="STRING" id="1312852.EG19_02450"/>
<evidence type="ECO:0008006" key="14">
    <source>
        <dbReference type="Google" id="ProtNLM"/>
    </source>
</evidence>
<evidence type="ECO:0000256" key="5">
    <source>
        <dbReference type="ARBA" id="ARBA00022906"/>
    </source>
</evidence>
<feature type="transmembrane region" description="Helical" evidence="9">
    <location>
        <begin position="20"/>
        <end position="41"/>
    </location>
</feature>
<keyword evidence="4 9" id="KW-0812">Transmembrane</keyword>
<keyword evidence="13" id="KW-1185">Reference proteome</keyword>
<dbReference type="InterPro" id="IPR058533">
    <property type="entry name" value="Cation_efflux_TM"/>
</dbReference>
<dbReference type="Pfam" id="PF01545">
    <property type="entry name" value="Cation_efflux"/>
    <property type="match status" value="1"/>
</dbReference>
<dbReference type="InterPro" id="IPR050681">
    <property type="entry name" value="CDF/SLC30A"/>
</dbReference>
<feature type="transmembrane region" description="Helical" evidence="9">
    <location>
        <begin position="115"/>
        <end position="138"/>
    </location>
</feature>
<keyword evidence="7" id="KW-0406">Ion transport</keyword>